<evidence type="ECO:0000256" key="1">
    <source>
        <dbReference type="ARBA" id="ARBA00006485"/>
    </source>
</evidence>
<dbReference type="GO" id="GO:0008353">
    <property type="term" value="F:RNA polymerase II CTD heptapeptide repeat kinase activity"/>
    <property type="evidence" value="ECO:0007669"/>
    <property type="project" value="UniProtKB-EC"/>
</dbReference>
<comment type="catalytic activity">
    <reaction evidence="8">
        <text>[DNA-directed RNA polymerase] + ATP = phospho-[DNA-directed RNA polymerase] + ADP + H(+)</text>
        <dbReference type="Rhea" id="RHEA:10216"/>
        <dbReference type="Rhea" id="RHEA-COMP:11321"/>
        <dbReference type="Rhea" id="RHEA-COMP:11322"/>
        <dbReference type="ChEBI" id="CHEBI:15378"/>
        <dbReference type="ChEBI" id="CHEBI:30616"/>
        <dbReference type="ChEBI" id="CHEBI:43176"/>
        <dbReference type="ChEBI" id="CHEBI:68546"/>
        <dbReference type="ChEBI" id="CHEBI:456216"/>
        <dbReference type="EC" id="2.7.11.23"/>
    </reaction>
</comment>
<comment type="similarity">
    <text evidence="1">Belongs to the protein kinase superfamily. CMGC Ser/Thr protein kinase family. CDC2/CDKX subfamily.</text>
</comment>
<evidence type="ECO:0000313" key="11">
    <source>
        <dbReference type="EMBL" id="OAY84216.1"/>
    </source>
</evidence>
<dbReference type="Gene3D" id="3.30.200.20">
    <property type="entry name" value="Phosphorylase Kinase, domain 1"/>
    <property type="match status" value="1"/>
</dbReference>
<dbReference type="PROSITE" id="PS00107">
    <property type="entry name" value="PROTEIN_KINASE_ATP"/>
    <property type="match status" value="1"/>
</dbReference>
<dbReference type="EMBL" id="LSRQ01000248">
    <property type="protein sequence ID" value="OAY84216.1"/>
    <property type="molecule type" value="Genomic_DNA"/>
</dbReference>
<feature type="domain" description="Protein kinase" evidence="10">
    <location>
        <begin position="85"/>
        <end position="385"/>
    </location>
</feature>
<evidence type="ECO:0000256" key="3">
    <source>
        <dbReference type="ARBA" id="ARBA00022527"/>
    </source>
</evidence>
<name>A0A199W4P5_ANACO</name>
<sequence>MGCILGKLNAAADDDCPFSLSALLFPPASTAGDPLRAPLPPPSAAELRRTPSAAAARDSAGWPLWLSAAAGDALRGWAPRRADSFQKLEKIGSGTYSNVYKAVDTATGRVVALKKVRVEPGAAAAAAEAARFMAREIALLRRLDGHPNVVRLHGLVTSRVAASPSLYLVLEYLDHDLAGISSAAASSSSSSSSGAGTGARFSLPQVKCYMKQLLSGLEHCHNRGILHRDIKSSNLLLSKEGILKIADFGLATSYDPENMQPMTSQVVTLWYRPPELLLGATYYGVGVDLWSVGCILAELLTGEPIFPGRTEVEQLHKIFKLCGTPSEDYWTKLKLPHTTFKPYERCISEKFKDLPPSALALVDTLLLIDPDGRGTATAALNSEFFTTEPYACEPSSLPQYPPSKEMDIKLRRDKPRRKERANASVECGKTMKARPRNAGYRGAVTPEVDGNAKAIKDIPRLITSSSVTKMERFPPPHLDAAIGYNLDTSLDSTEDIFTSSIIEATKVKNRAVFGSIDHPAGMTLKAKTRALARARARPGLKISPSSVLIGAFRPYSIGQAMECFRYITLYAKESQEDNLWNSQPLKVSSIRHGNVSS</sequence>
<dbReference type="GO" id="GO:0032968">
    <property type="term" value="P:positive regulation of transcription elongation by RNA polymerase II"/>
    <property type="evidence" value="ECO:0007669"/>
    <property type="project" value="TreeGrafter"/>
</dbReference>
<dbReference type="InterPro" id="IPR017441">
    <property type="entry name" value="Protein_kinase_ATP_BS"/>
</dbReference>
<dbReference type="InterPro" id="IPR000719">
    <property type="entry name" value="Prot_kinase_dom"/>
</dbReference>
<dbReference type="InterPro" id="IPR008271">
    <property type="entry name" value="Ser/Thr_kinase_AS"/>
</dbReference>
<dbReference type="PANTHER" id="PTHR24056">
    <property type="entry name" value="CELL DIVISION PROTEIN KINASE"/>
    <property type="match status" value="1"/>
</dbReference>
<proteinExistence type="inferred from homology"/>
<organism evidence="11 12">
    <name type="scientific">Ananas comosus</name>
    <name type="common">Pineapple</name>
    <name type="synonym">Ananas ananas</name>
    <dbReference type="NCBI Taxonomy" id="4615"/>
    <lineage>
        <taxon>Eukaryota</taxon>
        <taxon>Viridiplantae</taxon>
        <taxon>Streptophyta</taxon>
        <taxon>Embryophyta</taxon>
        <taxon>Tracheophyta</taxon>
        <taxon>Spermatophyta</taxon>
        <taxon>Magnoliopsida</taxon>
        <taxon>Liliopsida</taxon>
        <taxon>Poales</taxon>
        <taxon>Bromeliaceae</taxon>
        <taxon>Bromelioideae</taxon>
        <taxon>Ananas</taxon>
    </lineage>
</organism>
<evidence type="ECO:0000256" key="4">
    <source>
        <dbReference type="ARBA" id="ARBA00022679"/>
    </source>
</evidence>
<dbReference type="PROSITE" id="PS50011">
    <property type="entry name" value="PROTEIN_KINASE_DOM"/>
    <property type="match status" value="1"/>
</dbReference>
<dbReference type="PANTHER" id="PTHR24056:SF358">
    <property type="entry name" value="PROTEIN KINASE DOMAIN-CONTAINING PROTEIN"/>
    <property type="match status" value="1"/>
</dbReference>
<evidence type="ECO:0000259" key="10">
    <source>
        <dbReference type="PROSITE" id="PS50011"/>
    </source>
</evidence>
<keyword evidence="5 9" id="KW-0547">Nucleotide-binding</keyword>
<protein>
    <recommendedName>
        <fullName evidence="2">[RNA-polymerase]-subunit kinase</fullName>
        <ecNumber evidence="2">2.7.11.23</ecNumber>
    </recommendedName>
</protein>
<evidence type="ECO:0000256" key="7">
    <source>
        <dbReference type="ARBA" id="ARBA00022840"/>
    </source>
</evidence>
<dbReference type="SMART" id="SM00220">
    <property type="entry name" value="S_TKc"/>
    <property type="match status" value="1"/>
</dbReference>
<dbReference type="SUPFAM" id="SSF56112">
    <property type="entry name" value="Protein kinase-like (PK-like)"/>
    <property type="match status" value="1"/>
</dbReference>
<gene>
    <name evidence="11" type="ORF">ACMD2_14128</name>
</gene>
<keyword evidence="3" id="KW-0723">Serine/threonine-protein kinase</keyword>
<dbReference type="InterPro" id="IPR011009">
    <property type="entry name" value="Kinase-like_dom_sf"/>
</dbReference>
<dbReference type="EC" id="2.7.11.23" evidence="2"/>
<evidence type="ECO:0000313" key="12">
    <source>
        <dbReference type="Proteomes" id="UP000092600"/>
    </source>
</evidence>
<dbReference type="AlphaFoldDB" id="A0A199W4P5"/>
<evidence type="ECO:0000256" key="9">
    <source>
        <dbReference type="PROSITE-ProRule" id="PRU10141"/>
    </source>
</evidence>
<dbReference type="PROSITE" id="PS00108">
    <property type="entry name" value="PROTEIN_KINASE_ST"/>
    <property type="match status" value="1"/>
</dbReference>
<dbReference type="Gene3D" id="1.10.510.10">
    <property type="entry name" value="Transferase(Phosphotransferase) domain 1"/>
    <property type="match status" value="1"/>
</dbReference>
<dbReference type="FunFam" id="1.10.510.10:FF:000043">
    <property type="entry name" value="probable serine/threonine-protein kinase At1g54610"/>
    <property type="match status" value="1"/>
</dbReference>
<feature type="binding site" evidence="9">
    <location>
        <position position="114"/>
    </location>
    <ligand>
        <name>ATP</name>
        <dbReference type="ChEBI" id="CHEBI:30616"/>
    </ligand>
</feature>
<dbReference type="FunFam" id="3.30.200.20:FF:000021">
    <property type="entry name" value="probable serine/threonine-protein kinase At1g54610"/>
    <property type="match status" value="1"/>
</dbReference>
<keyword evidence="4" id="KW-0808">Transferase</keyword>
<reference evidence="11 12" key="1">
    <citation type="journal article" date="2016" name="DNA Res.">
        <title>The draft genome of MD-2 pineapple using hybrid error correction of long reads.</title>
        <authorList>
            <person name="Redwan R.M."/>
            <person name="Saidin A."/>
            <person name="Kumar S.V."/>
        </authorList>
    </citation>
    <scope>NUCLEOTIDE SEQUENCE [LARGE SCALE GENOMIC DNA]</scope>
    <source>
        <strain evidence="12">cv. MD2</strain>
        <tissue evidence="11">Leaf</tissue>
    </source>
</reference>
<accession>A0A199W4P5</accession>
<dbReference type="Pfam" id="PF00069">
    <property type="entry name" value="Pkinase"/>
    <property type="match status" value="1"/>
</dbReference>
<dbReference type="GO" id="GO:0005634">
    <property type="term" value="C:nucleus"/>
    <property type="evidence" value="ECO:0007669"/>
    <property type="project" value="TreeGrafter"/>
</dbReference>
<keyword evidence="7 9" id="KW-0067">ATP-binding</keyword>
<evidence type="ECO:0000256" key="8">
    <source>
        <dbReference type="ARBA" id="ARBA00049280"/>
    </source>
</evidence>
<comment type="caution">
    <text evidence="11">The sequence shown here is derived from an EMBL/GenBank/DDBJ whole genome shotgun (WGS) entry which is preliminary data.</text>
</comment>
<dbReference type="GO" id="GO:0000307">
    <property type="term" value="C:cyclin-dependent protein kinase holoenzyme complex"/>
    <property type="evidence" value="ECO:0007669"/>
    <property type="project" value="TreeGrafter"/>
</dbReference>
<dbReference type="GO" id="GO:0005524">
    <property type="term" value="F:ATP binding"/>
    <property type="evidence" value="ECO:0007669"/>
    <property type="project" value="UniProtKB-UniRule"/>
</dbReference>
<keyword evidence="6 11" id="KW-0418">Kinase</keyword>
<dbReference type="STRING" id="4615.A0A199W4P5"/>
<evidence type="ECO:0000256" key="6">
    <source>
        <dbReference type="ARBA" id="ARBA00022777"/>
    </source>
</evidence>
<evidence type="ECO:0000256" key="5">
    <source>
        <dbReference type="ARBA" id="ARBA00022741"/>
    </source>
</evidence>
<dbReference type="InterPro" id="IPR050108">
    <property type="entry name" value="CDK"/>
</dbReference>
<dbReference type="Proteomes" id="UP000092600">
    <property type="component" value="Unassembled WGS sequence"/>
</dbReference>
<evidence type="ECO:0000256" key="2">
    <source>
        <dbReference type="ARBA" id="ARBA00012409"/>
    </source>
</evidence>